<feature type="domain" description="PKD" evidence="2">
    <location>
        <begin position="582"/>
        <end position="668"/>
    </location>
</feature>
<keyword evidence="1" id="KW-1133">Transmembrane helix</keyword>
<evidence type="ECO:0000259" key="2">
    <source>
        <dbReference type="PROSITE" id="PS50093"/>
    </source>
</evidence>
<dbReference type="RefSeq" id="WP_162445491.1">
    <property type="nucleotide sequence ID" value="NZ_CP048222.1"/>
</dbReference>
<feature type="transmembrane region" description="Helical" evidence="1">
    <location>
        <begin position="6"/>
        <end position="29"/>
    </location>
</feature>
<dbReference type="InterPro" id="IPR011041">
    <property type="entry name" value="Quinoprot_gluc/sorb_DH_b-prop"/>
</dbReference>
<keyword evidence="1" id="KW-0472">Membrane</keyword>
<dbReference type="EMBL" id="CP048222">
    <property type="protein sequence ID" value="QHT69502.1"/>
    <property type="molecule type" value="Genomic_DNA"/>
</dbReference>
<dbReference type="SUPFAM" id="SSF49299">
    <property type="entry name" value="PKD domain"/>
    <property type="match status" value="1"/>
</dbReference>
<dbReference type="InterPro" id="IPR013783">
    <property type="entry name" value="Ig-like_fold"/>
</dbReference>
<proteinExistence type="predicted"/>
<organism evidence="3 4">
    <name type="scientific">Rhodocytophaga rosea</name>
    <dbReference type="NCBI Taxonomy" id="2704465"/>
    <lineage>
        <taxon>Bacteria</taxon>
        <taxon>Pseudomonadati</taxon>
        <taxon>Bacteroidota</taxon>
        <taxon>Cytophagia</taxon>
        <taxon>Cytophagales</taxon>
        <taxon>Rhodocytophagaceae</taxon>
        <taxon>Rhodocytophaga</taxon>
    </lineage>
</organism>
<dbReference type="Pfam" id="PF18911">
    <property type="entry name" value="PKD_4"/>
    <property type="match status" value="1"/>
</dbReference>
<keyword evidence="4" id="KW-1185">Reference proteome</keyword>
<dbReference type="SUPFAM" id="SSF50952">
    <property type="entry name" value="Soluble quinoprotein glucose dehydrogenase"/>
    <property type="match status" value="1"/>
</dbReference>
<dbReference type="KEGG" id="rhoz:GXP67_24075"/>
<dbReference type="InterPro" id="IPR035986">
    <property type="entry name" value="PKD_dom_sf"/>
</dbReference>
<feature type="transmembrane region" description="Helical" evidence="1">
    <location>
        <begin position="41"/>
        <end position="62"/>
    </location>
</feature>
<dbReference type="Gene3D" id="2.120.10.30">
    <property type="entry name" value="TolB, C-terminal domain"/>
    <property type="match status" value="1"/>
</dbReference>
<dbReference type="CDD" id="cd00146">
    <property type="entry name" value="PKD"/>
    <property type="match status" value="1"/>
</dbReference>
<evidence type="ECO:0000256" key="1">
    <source>
        <dbReference type="SAM" id="Phobius"/>
    </source>
</evidence>
<name>A0A6C0GPJ3_9BACT</name>
<dbReference type="PANTHER" id="PTHR42754">
    <property type="entry name" value="ENDOGLUCANASE"/>
    <property type="match status" value="1"/>
</dbReference>
<keyword evidence="1" id="KW-0812">Transmembrane</keyword>
<accession>A0A6C0GPJ3</accession>
<reference evidence="3 4" key="1">
    <citation type="submission" date="2020-01" db="EMBL/GenBank/DDBJ databases">
        <authorList>
            <person name="Kim M.K."/>
        </authorList>
    </citation>
    <scope>NUCLEOTIDE SEQUENCE [LARGE SCALE GENOMIC DNA]</scope>
    <source>
        <strain evidence="3 4">172606-1</strain>
    </source>
</reference>
<dbReference type="Gene3D" id="2.60.40.10">
    <property type="entry name" value="Immunoglobulins"/>
    <property type="match status" value="2"/>
</dbReference>
<gene>
    <name evidence="3" type="ORF">GXP67_24075</name>
</gene>
<evidence type="ECO:0000313" key="4">
    <source>
        <dbReference type="Proteomes" id="UP000480178"/>
    </source>
</evidence>
<dbReference type="InterPro" id="IPR000601">
    <property type="entry name" value="PKD_dom"/>
</dbReference>
<dbReference type="Proteomes" id="UP000480178">
    <property type="component" value="Chromosome"/>
</dbReference>
<dbReference type="PROSITE" id="PS50093">
    <property type="entry name" value="PKD"/>
    <property type="match status" value="1"/>
</dbReference>
<dbReference type="InterPro" id="IPR012938">
    <property type="entry name" value="Glc/Sorbosone_DH"/>
</dbReference>
<dbReference type="InterPro" id="IPR022409">
    <property type="entry name" value="PKD/Chitinase_dom"/>
</dbReference>
<dbReference type="SMART" id="SM00089">
    <property type="entry name" value="PKD"/>
    <property type="match status" value="1"/>
</dbReference>
<evidence type="ECO:0000313" key="3">
    <source>
        <dbReference type="EMBL" id="QHT69502.1"/>
    </source>
</evidence>
<dbReference type="InterPro" id="IPR011042">
    <property type="entry name" value="6-blade_b-propeller_TolB-like"/>
</dbReference>
<sequence length="1307" mass="140363">MKLLNTRVRLIMSLIASYCYVFLIHYQLYYSFSHRKKYRSVSLSIKSVCSLLIVSTLLLIGFENVAQTPPVGFSSATISNDWDEAVGLIFSKDGKYMFVWEKGGKVWVVRNGTKKLIVDISEEVGNWHDHGMLGFALHPNFDVNGYFYLSYAVDRHHLLYFGTSSYSPTTSLEFKTSIGRVTRYTATKNASGDYSVNKATRKILIGESRSTGIPLLSKTHGVGSLNFGTDGTLLVASGDGASPSATDNGGNAPGSYAVQARADGIITTQEDVGAFRSQLLESLNGKVLRINPETGDGIPSNPFYESARPRSARSRVFLLGLRNPFRVFVKPGTGSTDPTQGNPGVLMIGDVGFLQWEELNVATQKGQNFGWPLYEGLDLNAAYSGYPAYQAKDTFNFHAPNPLYGVNGCTQRYFKFSNLLKQESTTNPVFTNPCNTSQTIPASIKTFKHTRPIIDWKHSTTGPSRTGTFSAAGAATIANIGAAGSPVTGPQFGGNAAVAGIWYTRTDFPAEYRNTLFFGDYAKGWIRNITLDANNKPKSVRNFITSGASVVAMAMHPTEEGFYYINYGAEIKKITYGSTRPPVAVASVDKIYGKSPLTVQFTGSNSTDPEGLALTYKWDFGDGTSSTAANPSKTYTTSTTAPVRYNVKLTVTNSHGLSNTYSSLFVSVNNTPPVVTITSPANNTLYSVNTETTYNLRATVTDAEHSGTALSYQWQTVQHHEDHTHPGPLDTHPQTTSIVSPEGGCNGETFFFVITLKVTDAAGLSTTKFVTLYPDCNSVTANITNLAADAGNGTVRLSWTNPSSTFDEVMIVAKANSEINATPSGNGTAYTANLSFTGAGSSFDGGKVVYKGKVSPQTITNLTNNTIYHFKVFTRKSTYWSSGEEIIAVPKALVLEAVWNKVYGGGNLDVYNSAVPTSDGGYLLAGYSSSGVGGDKTEGTRGGDDYWVVKISSTGVKQWDKRFGGSGHENLNEAIQTSDGGYLLGGSTLSGVGGDKTEGTRGGRDYWVVKISSTGVKQWDKRFGGSGTDELISLIRTSDGGYLLGGYSNSGAGGDKSEAGRGLEDYWVVKISSTGVKQWDKRFGSPNKDVLSSLISTTDGGYLLAGTNLSASGGDKSEAGRGGLDYWVVKISSTGVKQWDKRFGGSSDDESYSLTKTADGAYIVGGKSKSGISGDKSQSNQGEYDYWIVKISSAGAKQWDKGFGGGFSDEFSKIIHTTDGGYLLGGNSNSVISGDKTEDTRGYADFWIVKLNSSGTKQWDKRFGGSYIETMHSLMQTSDGAIYWEAGQGQISVATKQKLVKATGITG</sequence>
<dbReference type="Pfam" id="PF07995">
    <property type="entry name" value="GSDH"/>
    <property type="match status" value="1"/>
</dbReference>
<protein>
    <submittedName>
        <fullName evidence="3">PKD domain-containing protein</fullName>
    </submittedName>
</protein>
<dbReference type="PANTHER" id="PTHR42754:SF1">
    <property type="entry name" value="LIPOPROTEIN"/>
    <property type="match status" value="1"/>
</dbReference>